<dbReference type="PANTHER" id="PTHR43214">
    <property type="entry name" value="TWO-COMPONENT RESPONSE REGULATOR"/>
    <property type="match status" value="1"/>
</dbReference>
<keyword evidence="1 5" id="KW-0597">Phosphoprotein</keyword>
<evidence type="ECO:0000313" key="9">
    <source>
        <dbReference type="Proteomes" id="UP000830401"/>
    </source>
</evidence>
<keyword evidence="3" id="KW-0238">DNA-binding</keyword>
<feature type="domain" description="HTH luxR-type" evidence="6">
    <location>
        <begin position="145"/>
        <end position="210"/>
    </location>
</feature>
<dbReference type="InterPro" id="IPR001789">
    <property type="entry name" value="Sig_transdc_resp-reg_receiver"/>
</dbReference>
<reference evidence="8" key="1">
    <citation type="submission" date="2022-04" db="EMBL/GenBank/DDBJ databases">
        <title>Hymenobacter sp. isolated from the air.</title>
        <authorList>
            <person name="Won M."/>
            <person name="Lee C.-M."/>
            <person name="Woen H.-Y."/>
            <person name="Kwon S.-W."/>
        </authorList>
    </citation>
    <scope>NUCLEOTIDE SEQUENCE</scope>
    <source>
        <strain evidence="8">5420S-77</strain>
    </source>
</reference>
<dbReference type="SUPFAM" id="SSF46894">
    <property type="entry name" value="C-terminal effector domain of the bipartite response regulators"/>
    <property type="match status" value="1"/>
</dbReference>
<evidence type="ECO:0000256" key="4">
    <source>
        <dbReference type="ARBA" id="ARBA00023163"/>
    </source>
</evidence>
<name>A0ABY4G3X7_9BACT</name>
<keyword evidence="2" id="KW-0805">Transcription regulation</keyword>
<dbReference type="PROSITE" id="PS50043">
    <property type="entry name" value="HTH_LUXR_2"/>
    <property type="match status" value="1"/>
</dbReference>
<dbReference type="InterPro" id="IPR000792">
    <property type="entry name" value="Tscrpt_reg_LuxR_C"/>
</dbReference>
<evidence type="ECO:0000256" key="5">
    <source>
        <dbReference type="PROSITE-ProRule" id="PRU00169"/>
    </source>
</evidence>
<protein>
    <submittedName>
        <fullName evidence="8">Response regulator transcription factor</fullName>
    </submittedName>
</protein>
<dbReference type="SMART" id="SM00421">
    <property type="entry name" value="HTH_LUXR"/>
    <property type="match status" value="1"/>
</dbReference>
<dbReference type="PROSITE" id="PS50110">
    <property type="entry name" value="RESPONSE_REGULATORY"/>
    <property type="match status" value="1"/>
</dbReference>
<dbReference type="RefSeq" id="WP_245119600.1">
    <property type="nucleotide sequence ID" value="NZ_CP095061.1"/>
</dbReference>
<dbReference type="Pfam" id="PF00196">
    <property type="entry name" value="GerE"/>
    <property type="match status" value="1"/>
</dbReference>
<proteinExistence type="predicted"/>
<evidence type="ECO:0000259" key="6">
    <source>
        <dbReference type="PROSITE" id="PS50043"/>
    </source>
</evidence>
<evidence type="ECO:0000256" key="2">
    <source>
        <dbReference type="ARBA" id="ARBA00023015"/>
    </source>
</evidence>
<dbReference type="InterPro" id="IPR011006">
    <property type="entry name" value="CheY-like_superfamily"/>
</dbReference>
<dbReference type="SMART" id="SM00448">
    <property type="entry name" value="REC"/>
    <property type="match status" value="1"/>
</dbReference>
<keyword evidence="4" id="KW-0804">Transcription</keyword>
<organism evidence="8 9">
    <name type="scientific">Hymenobacter volaticus</name>
    <dbReference type="NCBI Taxonomy" id="2932254"/>
    <lineage>
        <taxon>Bacteria</taxon>
        <taxon>Pseudomonadati</taxon>
        <taxon>Bacteroidota</taxon>
        <taxon>Cytophagia</taxon>
        <taxon>Cytophagales</taxon>
        <taxon>Hymenobacteraceae</taxon>
        <taxon>Hymenobacter</taxon>
    </lineage>
</organism>
<dbReference type="Proteomes" id="UP000830401">
    <property type="component" value="Chromosome"/>
</dbReference>
<evidence type="ECO:0000313" key="8">
    <source>
        <dbReference type="EMBL" id="UOQ65594.1"/>
    </source>
</evidence>
<evidence type="ECO:0000259" key="7">
    <source>
        <dbReference type="PROSITE" id="PS50110"/>
    </source>
</evidence>
<dbReference type="PRINTS" id="PR00038">
    <property type="entry name" value="HTHLUXR"/>
</dbReference>
<feature type="modified residue" description="4-aspartylphosphate" evidence="5">
    <location>
        <position position="58"/>
    </location>
</feature>
<dbReference type="SUPFAM" id="SSF52172">
    <property type="entry name" value="CheY-like"/>
    <property type="match status" value="1"/>
</dbReference>
<dbReference type="EMBL" id="CP095061">
    <property type="protein sequence ID" value="UOQ65594.1"/>
    <property type="molecule type" value="Genomic_DNA"/>
</dbReference>
<dbReference type="Gene3D" id="3.40.50.2300">
    <property type="match status" value="1"/>
</dbReference>
<sequence>MPCRLLILDDHPMLMQGLARLVAEQPDLQVAGQFSSGEALLAWLPASNPAPADVLLLDLHLPGLDGLTLLSHLRQQWPGMRVLVFSTASTLELVERLQVLGASGFVPKSADADHLLAAIRAVYAGKHAFPHAYQPVTQQVPSNSNMAILHRLSAREREIIGLVRAGLTTRQIADRLSLAEFTVSTHRRNIMHKLELHNTAALVQFAHNHGLQ</sequence>
<keyword evidence="9" id="KW-1185">Reference proteome</keyword>
<dbReference type="CDD" id="cd06170">
    <property type="entry name" value="LuxR_C_like"/>
    <property type="match status" value="1"/>
</dbReference>
<dbReference type="PANTHER" id="PTHR43214:SF41">
    <property type="entry name" value="NITRATE_NITRITE RESPONSE REGULATOR PROTEIN NARP"/>
    <property type="match status" value="1"/>
</dbReference>
<dbReference type="CDD" id="cd17535">
    <property type="entry name" value="REC_NarL-like"/>
    <property type="match status" value="1"/>
</dbReference>
<gene>
    <name evidence="8" type="ORF">MUN86_18935</name>
</gene>
<accession>A0ABY4G3X7</accession>
<dbReference type="PROSITE" id="PS00622">
    <property type="entry name" value="HTH_LUXR_1"/>
    <property type="match status" value="1"/>
</dbReference>
<evidence type="ECO:0000256" key="3">
    <source>
        <dbReference type="ARBA" id="ARBA00023125"/>
    </source>
</evidence>
<dbReference type="InterPro" id="IPR016032">
    <property type="entry name" value="Sig_transdc_resp-reg_C-effctor"/>
</dbReference>
<evidence type="ECO:0000256" key="1">
    <source>
        <dbReference type="ARBA" id="ARBA00022553"/>
    </source>
</evidence>
<dbReference type="InterPro" id="IPR058245">
    <property type="entry name" value="NreC/VraR/RcsB-like_REC"/>
</dbReference>
<dbReference type="Pfam" id="PF00072">
    <property type="entry name" value="Response_reg"/>
    <property type="match status" value="1"/>
</dbReference>
<feature type="domain" description="Response regulatory" evidence="7">
    <location>
        <begin position="4"/>
        <end position="123"/>
    </location>
</feature>
<dbReference type="InterPro" id="IPR039420">
    <property type="entry name" value="WalR-like"/>
</dbReference>